<dbReference type="PANTHER" id="PTHR24020">
    <property type="entry name" value="COLLAGEN ALPHA"/>
    <property type="match status" value="1"/>
</dbReference>
<gene>
    <name evidence="3" type="ORF">C0Q70_01718</name>
</gene>
<dbReference type="SUPFAM" id="SSF53300">
    <property type="entry name" value="vWA-like"/>
    <property type="match status" value="2"/>
</dbReference>
<dbReference type="PROSITE" id="PS50234">
    <property type="entry name" value="VWFA"/>
    <property type="match status" value="2"/>
</dbReference>
<evidence type="ECO:0000259" key="1">
    <source>
        <dbReference type="PROSITE" id="PS50234"/>
    </source>
</evidence>
<dbReference type="AlphaFoldDB" id="A0A2T7Q0B8"/>
<dbReference type="CDD" id="cd01450">
    <property type="entry name" value="vWFA_subfamily_ECM"/>
    <property type="match status" value="1"/>
</dbReference>
<accession>A0A2T7Q0B8</accession>
<dbReference type="Proteomes" id="UP000245119">
    <property type="component" value="Linkage Group LG1"/>
</dbReference>
<dbReference type="InterPro" id="IPR036465">
    <property type="entry name" value="vWFA_dom_sf"/>
</dbReference>
<name>A0A2T7Q0B8_POMCA</name>
<dbReference type="InterPro" id="IPR002557">
    <property type="entry name" value="Chitin-bd_dom"/>
</dbReference>
<proteinExistence type="predicted"/>
<reference evidence="3 4" key="1">
    <citation type="submission" date="2018-04" db="EMBL/GenBank/DDBJ databases">
        <title>The genome of golden apple snail Pomacea canaliculata provides insight into stress tolerance and invasive adaptation.</title>
        <authorList>
            <person name="Liu C."/>
            <person name="Liu B."/>
            <person name="Ren Y."/>
            <person name="Zhang Y."/>
            <person name="Wang H."/>
            <person name="Li S."/>
            <person name="Jiang F."/>
            <person name="Yin L."/>
            <person name="Zhang G."/>
            <person name="Qian W."/>
            <person name="Fan W."/>
        </authorList>
    </citation>
    <scope>NUCLEOTIDE SEQUENCE [LARGE SCALE GENOMIC DNA]</scope>
    <source>
        <strain evidence="3">SZHN2017</strain>
        <tissue evidence="3">Muscle</tissue>
    </source>
</reference>
<evidence type="ECO:0000313" key="3">
    <source>
        <dbReference type="EMBL" id="PVD39090.1"/>
    </source>
</evidence>
<dbReference type="STRING" id="400727.A0A2T7Q0B8"/>
<dbReference type="GO" id="GO:0008061">
    <property type="term" value="F:chitin binding"/>
    <property type="evidence" value="ECO:0007669"/>
    <property type="project" value="InterPro"/>
</dbReference>
<dbReference type="Gene3D" id="2.170.140.10">
    <property type="entry name" value="Chitin binding domain"/>
    <property type="match status" value="1"/>
</dbReference>
<dbReference type="EMBL" id="PZQS01000001">
    <property type="protein sequence ID" value="PVD39090.1"/>
    <property type="molecule type" value="Genomic_DNA"/>
</dbReference>
<dbReference type="SMART" id="SM00494">
    <property type="entry name" value="ChtBD2"/>
    <property type="match status" value="2"/>
</dbReference>
<organism evidence="3 4">
    <name type="scientific">Pomacea canaliculata</name>
    <name type="common">Golden apple snail</name>
    <dbReference type="NCBI Taxonomy" id="400727"/>
    <lineage>
        <taxon>Eukaryota</taxon>
        <taxon>Metazoa</taxon>
        <taxon>Spiralia</taxon>
        <taxon>Lophotrochozoa</taxon>
        <taxon>Mollusca</taxon>
        <taxon>Gastropoda</taxon>
        <taxon>Caenogastropoda</taxon>
        <taxon>Architaenioglossa</taxon>
        <taxon>Ampullarioidea</taxon>
        <taxon>Ampullariidae</taxon>
        <taxon>Pomacea</taxon>
    </lineage>
</organism>
<comment type="caution">
    <text evidence="3">The sequence shown here is derived from an EMBL/GenBank/DDBJ whole genome shotgun (WGS) entry which is preliminary data.</text>
</comment>
<dbReference type="Gene3D" id="3.40.50.410">
    <property type="entry name" value="von Willebrand factor, type A domain"/>
    <property type="match status" value="2"/>
</dbReference>
<dbReference type="SUPFAM" id="SSF57625">
    <property type="entry name" value="Invertebrate chitin-binding proteins"/>
    <property type="match status" value="1"/>
</dbReference>
<dbReference type="PANTHER" id="PTHR24020:SF20">
    <property type="entry name" value="PH DOMAIN-CONTAINING PROTEIN"/>
    <property type="match status" value="1"/>
</dbReference>
<feature type="domain" description="Chitin-binding type-2" evidence="2">
    <location>
        <begin position="429"/>
        <end position="493"/>
    </location>
</feature>
<sequence>MFTALPLHVLPVVRCDMPADVVFLMDASGSIKPGEWQQEKEFVANLIDSLAVGPRAIHVGVIVYSTDIGQVIDLQPFKSRTQLKAMLRGLEQDGQGTDTALAVARMRSMVANQGRPGAIPIAVVITDGRSDDVHKTIQEALNARTVEKITMIALGVGNETYLDELQEIAPKDHNHNRLFTVSDFTQLQNVVQEISDLICKVVPMTSLEPTIPPTTATTVEPSPTTTPYLPPISCQQPADVVFLLDGSHSIQAEDWDRGRIFVSTLINSLEVGDEGIHVGIIVYSSNVGDTIPIKPFLGKAELKRRVSGLRQTPLGRTNTALGLQALRGMFATHGRPGIPHIGIVITDGKSSNVHQTKSEASLAKTASGIVMLVIGVGKRTLQTELEAMASSPSTLFNVSDFSALIDIVETLRDQICEDSGDLMLCNLHAALCRECLEVGGVGYNSYPPDCTKYVTCYPQNGGYKPVVTSCPFGLYWSSEAVACLDALFVDCPSGTQVPLSGTTSGLDSQYGTAGCGEYWTCGGGRSVPQCCQQGHRYSQDGGCVSDASCRDACSLEWTLQASGACEYRPDPHSVYNYLQLIPGKGHVTRPCRPGTGVQTQSVRLFFVCPGCQSSLHIKFDGSVEDQSLQRHPARAEGVAFSQHGTAYFNGSGRVQINTLPADHFRISLFSISVIVCNHSSPSNFIWNDHYNWGFQVSRFHNVTFIGREVQDQGLDPVLPSGQQTVALEKLMVLPNGSVIHQDAGKTAGGTWPDGGKEMTMLDLGSMATITDTTVSGGVVFVPNRRGQFLVLTPAPSRADLGSWQVTCGDTWNMDGRVMRSGSGEVPADVASQYSFQLRASPTSHWFIMLPTGKVIKSGIGNIPDDIRNLYAGFAPVGPEVVEWKLSKTDGSNATGGQGSIPASIVQQLKLDQVLSSERKSVTRWAVLSSGGEILATGSGDLPADVLSKYGDLRSGVLLQQSDAGVDGAIWSIKRADGSTLVEGVGSLPSGVTQFVRGSIVLPVITTNVTWEVVLSNGTRLTGHGQIPDHLQDLFHKSGGSKSTETATQESNMVYSGNAFEDLLSTDGL</sequence>
<evidence type="ECO:0008006" key="5">
    <source>
        <dbReference type="Google" id="ProtNLM"/>
    </source>
</evidence>
<dbReference type="PRINTS" id="PR00453">
    <property type="entry name" value="VWFADOMAIN"/>
</dbReference>
<feature type="domain" description="VWFA" evidence="1">
    <location>
        <begin position="239"/>
        <end position="411"/>
    </location>
</feature>
<protein>
    <recommendedName>
        <fullName evidence="5">VWFA domain-containing protein</fullName>
    </recommendedName>
</protein>
<dbReference type="GO" id="GO:0005576">
    <property type="term" value="C:extracellular region"/>
    <property type="evidence" value="ECO:0007669"/>
    <property type="project" value="InterPro"/>
</dbReference>
<keyword evidence="4" id="KW-1185">Reference proteome</keyword>
<dbReference type="SMART" id="SM00327">
    <property type="entry name" value="VWA"/>
    <property type="match status" value="2"/>
</dbReference>
<dbReference type="Pfam" id="PF00092">
    <property type="entry name" value="VWA"/>
    <property type="match status" value="2"/>
</dbReference>
<dbReference type="InterPro" id="IPR050525">
    <property type="entry name" value="ECM_Assembly_Org"/>
</dbReference>
<feature type="domain" description="VWFA" evidence="1">
    <location>
        <begin position="20"/>
        <end position="194"/>
    </location>
</feature>
<evidence type="ECO:0000259" key="2">
    <source>
        <dbReference type="PROSITE" id="PS50940"/>
    </source>
</evidence>
<dbReference type="InterPro" id="IPR036508">
    <property type="entry name" value="Chitin-bd_dom_sf"/>
</dbReference>
<dbReference type="OrthoDB" id="6081966at2759"/>
<dbReference type="PROSITE" id="PS50940">
    <property type="entry name" value="CHIT_BIND_II"/>
    <property type="match status" value="1"/>
</dbReference>
<dbReference type="InterPro" id="IPR002035">
    <property type="entry name" value="VWF_A"/>
</dbReference>
<evidence type="ECO:0000313" key="4">
    <source>
        <dbReference type="Proteomes" id="UP000245119"/>
    </source>
</evidence>